<dbReference type="RefSeq" id="WP_168019473.1">
    <property type="nucleotide sequence ID" value="NZ_JAATEP010000065.1"/>
</dbReference>
<sequence>MGELVGIDPRGAHELIRRMEAVKAFVGRTRPGLDAAIAEAGQDWAGRQGTTALHRTWAFLDESQRDLKWRIDTVEQLVPVRERGLLTAAFPFDAEPEARRAAEQTAAALRTALATPDPTGQALDQVLSPAAAQVADPAYAAALLGALGPELFVRALRLLTEAGAGTPGAPQDASGAHSTAGSGAGLLARAFASGERTGRLGDEWQAVAETAPPAVLGALVSLAPQSGTFLNQAALTLLGRPDPPHDVHALVTAFAANPLAFQQFLAEHPRESATLLAVGDPALQEALDAALTPGVGAEGLRERAWANVRGSAGG</sequence>
<dbReference type="EMBL" id="JAATEP010000065">
    <property type="protein sequence ID" value="NJP97399.1"/>
    <property type="molecule type" value="Genomic_DNA"/>
</dbReference>
<evidence type="ECO:0000313" key="2">
    <source>
        <dbReference type="Proteomes" id="UP000696294"/>
    </source>
</evidence>
<protein>
    <submittedName>
        <fullName evidence="1">Uncharacterized protein</fullName>
    </submittedName>
</protein>
<evidence type="ECO:0000313" key="1">
    <source>
        <dbReference type="EMBL" id="NJP97399.1"/>
    </source>
</evidence>
<accession>A0ABX1BNI7</accession>
<gene>
    <name evidence="1" type="ORF">HCN51_49625</name>
</gene>
<dbReference type="Proteomes" id="UP000696294">
    <property type="component" value="Unassembled WGS sequence"/>
</dbReference>
<reference evidence="1 2" key="1">
    <citation type="submission" date="2020-03" db="EMBL/GenBank/DDBJ databases">
        <title>WGS of actinomycetes isolated from Thailand.</title>
        <authorList>
            <person name="Thawai C."/>
        </authorList>
    </citation>
    <scope>NUCLEOTIDE SEQUENCE [LARGE SCALE GENOMIC DNA]</scope>
    <source>
        <strain evidence="1 2">FMUSA5-5</strain>
    </source>
</reference>
<comment type="caution">
    <text evidence="1">The sequence shown here is derived from an EMBL/GenBank/DDBJ whole genome shotgun (WGS) entry which is preliminary data.</text>
</comment>
<keyword evidence="2" id="KW-1185">Reference proteome</keyword>
<name>A0ABX1BNI7_9ACTN</name>
<proteinExistence type="predicted"/>
<organism evidence="1 2">
    <name type="scientific">Nonomuraea composti</name>
    <dbReference type="NCBI Taxonomy" id="2720023"/>
    <lineage>
        <taxon>Bacteria</taxon>
        <taxon>Bacillati</taxon>
        <taxon>Actinomycetota</taxon>
        <taxon>Actinomycetes</taxon>
        <taxon>Streptosporangiales</taxon>
        <taxon>Streptosporangiaceae</taxon>
        <taxon>Nonomuraea</taxon>
    </lineage>
</organism>